<reference evidence="2" key="1">
    <citation type="journal article" date="2019" name="Int. J. Syst. Evol. Microbiol.">
        <title>The Global Catalogue of Microorganisms (GCM) 10K type strain sequencing project: providing services to taxonomists for standard genome sequencing and annotation.</title>
        <authorList>
            <consortium name="The Broad Institute Genomics Platform"/>
            <consortium name="The Broad Institute Genome Sequencing Center for Infectious Disease"/>
            <person name="Wu L."/>
            <person name="Ma J."/>
        </authorList>
    </citation>
    <scope>NUCLEOTIDE SEQUENCE [LARGE SCALE GENOMIC DNA]</scope>
    <source>
        <strain evidence="2">LMG 29894</strain>
    </source>
</reference>
<name>A0ABV8MUZ6_9NEIS</name>
<evidence type="ECO:0000313" key="1">
    <source>
        <dbReference type="EMBL" id="MFC4160775.1"/>
    </source>
</evidence>
<dbReference type="RefSeq" id="WP_378165971.1">
    <property type="nucleotide sequence ID" value="NZ_JBHSBU010000001.1"/>
</dbReference>
<keyword evidence="2" id="KW-1185">Reference proteome</keyword>
<sequence>MSIELSYSQRVSSAEPVEGLPWQSAVERLADGGQRVAMRPAEVPGSGVRLSNARWPRNGVVAQSGDTLTIMGRFTVTEEDAGRPVEMVVVAWYEDAWLFACQQGRWVNWDGTWPGLPTASSLQLTVGVVDVPLVEGTLPTGHYQVYFGYRVRDEATAPAEWRLSLYGPIRFMIK</sequence>
<comment type="caution">
    <text evidence="1">The sequence shown here is derived from an EMBL/GenBank/DDBJ whole genome shotgun (WGS) entry which is preliminary data.</text>
</comment>
<gene>
    <name evidence="1" type="ORF">ACFOW7_15650</name>
</gene>
<dbReference type="Proteomes" id="UP001595791">
    <property type="component" value="Unassembled WGS sequence"/>
</dbReference>
<protein>
    <submittedName>
        <fullName evidence="1">Uncharacterized protein</fullName>
    </submittedName>
</protein>
<organism evidence="1 2">
    <name type="scientific">Chitinimonas lacunae</name>
    <dbReference type="NCBI Taxonomy" id="1963018"/>
    <lineage>
        <taxon>Bacteria</taxon>
        <taxon>Pseudomonadati</taxon>
        <taxon>Pseudomonadota</taxon>
        <taxon>Betaproteobacteria</taxon>
        <taxon>Neisseriales</taxon>
        <taxon>Chitinibacteraceae</taxon>
        <taxon>Chitinimonas</taxon>
    </lineage>
</organism>
<accession>A0ABV8MUZ6</accession>
<dbReference type="EMBL" id="JBHSBU010000001">
    <property type="protein sequence ID" value="MFC4160775.1"/>
    <property type="molecule type" value="Genomic_DNA"/>
</dbReference>
<proteinExistence type="predicted"/>
<evidence type="ECO:0000313" key="2">
    <source>
        <dbReference type="Proteomes" id="UP001595791"/>
    </source>
</evidence>